<evidence type="ECO:0000256" key="1">
    <source>
        <dbReference type="SAM" id="MobiDB-lite"/>
    </source>
</evidence>
<name>A0A3S0ZA98_ELYCH</name>
<dbReference type="Gene3D" id="3.40.1190.20">
    <property type="match status" value="1"/>
</dbReference>
<dbReference type="EMBL" id="RQTK01000842">
    <property type="protein sequence ID" value="RUS74326.1"/>
    <property type="molecule type" value="Genomic_DNA"/>
</dbReference>
<dbReference type="SUPFAM" id="SSF53613">
    <property type="entry name" value="Ribokinase-like"/>
    <property type="match status" value="1"/>
</dbReference>
<protein>
    <submittedName>
        <fullName evidence="3">Uncharacterized protein</fullName>
    </submittedName>
</protein>
<dbReference type="OrthoDB" id="198885at2759"/>
<dbReference type="InterPro" id="IPR029056">
    <property type="entry name" value="Ribokinase-like"/>
</dbReference>
<feature type="region of interest" description="Disordered" evidence="1">
    <location>
        <begin position="112"/>
        <end position="136"/>
    </location>
</feature>
<comment type="caution">
    <text evidence="3">The sequence shown here is derived from an EMBL/GenBank/DDBJ whole genome shotgun (WGS) entry which is preliminary data.</text>
</comment>
<evidence type="ECO:0000256" key="2">
    <source>
        <dbReference type="SAM" id="SignalP"/>
    </source>
</evidence>
<sequence>MCQAVVPHIPVVLVTLGNLGLMLCHSHGSRVEHPMTLLRSSPPPEASFHAVYFPTLRENTAITSVSGAGDCLSATFVAAMLEGRSTDECVRLSLNAAELSLASSDAVPGTISQSSVLDQGSRDPFPHWKPRVLKTG</sequence>
<dbReference type="Proteomes" id="UP000271974">
    <property type="component" value="Unassembled WGS sequence"/>
</dbReference>
<gene>
    <name evidence="3" type="ORF">EGW08_017917</name>
</gene>
<feature type="signal peptide" evidence="2">
    <location>
        <begin position="1"/>
        <end position="28"/>
    </location>
</feature>
<organism evidence="3 4">
    <name type="scientific">Elysia chlorotica</name>
    <name type="common">Eastern emerald elysia</name>
    <name type="synonym">Sea slug</name>
    <dbReference type="NCBI Taxonomy" id="188477"/>
    <lineage>
        <taxon>Eukaryota</taxon>
        <taxon>Metazoa</taxon>
        <taxon>Spiralia</taxon>
        <taxon>Lophotrochozoa</taxon>
        <taxon>Mollusca</taxon>
        <taxon>Gastropoda</taxon>
        <taxon>Heterobranchia</taxon>
        <taxon>Euthyneura</taxon>
        <taxon>Panpulmonata</taxon>
        <taxon>Sacoglossa</taxon>
        <taxon>Placobranchoidea</taxon>
        <taxon>Plakobranchidae</taxon>
        <taxon>Elysia</taxon>
    </lineage>
</organism>
<keyword evidence="4" id="KW-1185">Reference proteome</keyword>
<keyword evidence="2" id="KW-0732">Signal</keyword>
<feature type="non-terminal residue" evidence="3">
    <location>
        <position position="136"/>
    </location>
</feature>
<evidence type="ECO:0000313" key="4">
    <source>
        <dbReference type="Proteomes" id="UP000271974"/>
    </source>
</evidence>
<dbReference type="STRING" id="188477.A0A3S0ZA98"/>
<feature type="chain" id="PRO_5018667830" evidence="2">
    <location>
        <begin position="29"/>
        <end position="136"/>
    </location>
</feature>
<accession>A0A3S0ZA98</accession>
<evidence type="ECO:0000313" key="3">
    <source>
        <dbReference type="EMBL" id="RUS74326.1"/>
    </source>
</evidence>
<reference evidence="3 4" key="1">
    <citation type="submission" date="2019-01" db="EMBL/GenBank/DDBJ databases">
        <title>A draft genome assembly of the solar-powered sea slug Elysia chlorotica.</title>
        <authorList>
            <person name="Cai H."/>
            <person name="Li Q."/>
            <person name="Fang X."/>
            <person name="Li J."/>
            <person name="Curtis N.E."/>
            <person name="Altenburger A."/>
            <person name="Shibata T."/>
            <person name="Feng M."/>
            <person name="Maeda T."/>
            <person name="Schwartz J.A."/>
            <person name="Shigenobu S."/>
            <person name="Lundholm N."/>
            <person name="Nishiyama T."/>
            <person name="Yang H."/>
            <person name="Hasebe M."/>
            <person name="Li S."/>
            <person name="Pierce S.K."/>
            <person name="Wang J."/>
        </authorList>
    </citation>
    <scope>NUCLEOTIDE SEQUENCE [LARGE SCALE GENOMIC DNA]</scope>
    <source>
        <strain evidence="3">EC2010</strain>
        <tissue evidence="3">Whole organism of an adult</tissue>
    </source>
</reference>
<proteinExistence type="predicted"/>
<dbReference type="AlphaFoldDB" id="A0A3S0ZA98"/>